<accession>A0ABU9DNP5</accession>
<sequence length="329" mass="35325">MRKVVLLLSSVALGTSLLVLGPAANTSAGFASQDASAAIQSVSPAVAPSGEAAALPAAPATHGIAVPGNPPAGPLSQDLKAAVAGYVGELSRQPGFEKWAHADWTSQPLGPGTHGWVVLLRSGEQEIGYLIVHADEKGSYRLTEYGKGSFPLFSQNTLYRSLVRLELIEYTYRAEPYYWNPLQAVWKVTVDNADRIWYIDAKTGEELPFMTAGGFPEPSSSLQTFTKTEAQHTIVQAGHTTPADPYARLSWVKGTPSAADPSFALLQSQIKAGTPPVFAAELYSGKVITPLGVSGYHEWSGSDRYVQVIQDDDRYLPLDALTHLGHFYP</sequence>
<proteinExistence type="predicted"/>
<gene>
    <name evidence="2" type="ORF">WMW72_21595</name>
</gene>
<keyword evidence="3" id="KW-1185">Reference proteome</keyword>
<protein>
    <submittedName>
        <fullName evidence="2">Uncharacterized protein</fullName>
    </submittedName>
</protein>
<feature type="signal peptide" evidence="1">
    <location>
        <begin position="1"/>
        <end position="21"/>
    </location>
</feature>
<dbReference type="Proteomes" id="UP001469365">
    <property type="component" value="Unassembled WGS sequence"/>
</dbReference>
<keyword evidence="1" id="KW-0732">Signal</keyword>
<feature type="chain" id="PRO_5045806188" evidence="1">
    <location>
        <begin position="22"/>
        <end position="329"/>
    </location>
</feature>
<evidence type="ECO:0000256" key="1">
    <source>
        <dbReference type="SAM" id="SignalP"/>
    </source>
</evidence>
<evidence type="ECO:0000313" key="2">
    <source>
        <dbReference type="EMBL" id="MEK8130504.1"/>
    </source>
</evidence>
<name>A0ABU9DNP5_9BACL</name>
<dbReference type="EMBL" id="JBBPCC010000015">
    <property type="protein sequence ID" value="MEK8130504.1"/>
    <property type="molecule type" value="Genomic_DNA"/>
</dbReference>
<reference evidence="2 3" key="1">
    <citation type="submission" date="2024-04" db="EMBL/GenBank/DDBJ databases">
        <title>draft genome sequnece of Paenibacillus filicis.</title>
        <authorList>
            <person name="Kim D.-U."/>
        </authorList>
    </citation>
    <scope>NUCLEOTIDE SEQUENCE [LARGE SCALE GENOMIC DNA]</scope>
    <source>
        <strain evidence="2 3">KACC14197</strain>
    </source>
</reference>
<organism evidence="2 3">
    <name type="scientific">Paenibacillus filicis</name>
    <dbReference type="NCBI Taxonomy" id="669464"/>
    <lineage>
        <taxon>Bacteria</taxon>
        <taxon>Bacillati</taxon>
        <taxon>Bacillota</taxon>
        <taxon>Bacilli</taxon>
        <taxon>Bacillales</taxon>
        <taxon>Paenibacillaceae</taxon>
        <taxon>Paenibacillus</taxon>
    </lineage>
</organism>
<evidence type="ECO:0000313" key="3">
    <source>
        <dbReference type="Proteomes" id="UP001469365"/>
    </source>
</evidence>
<dbReference type="RefSeq" id="WP_341417641.1">
    <property type="nucleotide sequence ID" value="NZ_JBBPCC010000015.1"/>
</dbReference>
<comment type="caution">
    <text evidence="2">The sequence shown here is derived from an EMBL/GenBank/DDBJ whole genome shotgun (WGS) entry which is preliminary data.</text>
</comment>